<evidence type="ECO:0000313" key="4">
    <source>
        <dbReference type="EMBL" id="KAE9544649.1"/>
    </source>
</evidence>
<dbReference type="GO" id="GO:0008194">
    <property type="term" value="F:UDP-glycosyltransferase activity"/>
    <property type="evidence" value="ECO:0007669"/>
    <property type="project" value="InterPro"/>
</dbReference>
<evidence type="ECO:0008006" key="6">
    <source>
        <dbReference type="Google" id="ProtNLM"/>
    </source>
</evidence>
<dbReference type="Pfam" id="PF00201">
    <property type="entry name" value="UDPGT"/>
    <property type="match status" value="2"/>
</dbReference>
<dbReference type="Proteomes" id="UP000475862">
    <property type="component" value="Unassembled WGS sequence"/>
</dbReference>
<keyword evidence="2" id="KW-0328">Glycosyltransferase</keyword>
<organism evidence="4 5">
    <name type="scientific">Aphis glycines</name>
    <name type="common">Soybean aphid</name>
    <dbReference type="NCBI Taxonomy" id="307491"/>
    <lineage>
        <taxon>Eukaryota</taxon>
        <taxon>Metazoa</taxon>
        <taxon>Ecdysozoa</taxon>
        <taxon>Arthropoda</taxon>
        <taxon>Hexapoda</taxon>
        <taxon>Insecta</taxon>
        <taxon>Pterygota</taxon>
        <taxon>Neoptera</taxon>
        <taxon>Paraneoptera</taxon>
        <taxon>Hemiptera</taxon>
        <taxon>Sternorrhyncha</taxon>
        <taxon>Aphidomorpha</taxon>
        <taxon>Aphidoidea</taxon>
        <taxon>Aphididae</taxon>
        <taxon>Aphidini</taxon>
        <taxon>Aphis</taxon>
        <taxon>Aphis</taxon>
    </lineage>
</organism>
<name>A0A6G0U7R3_APHGL</name>
<comment type="caution">
    <text evidence="4">The sequence shown here is derived from an EMBL/GenBank/DDBJ whole genome shotgun (WGS) entry which is preliminary data.</text>
</comment>
<protein>
    <recommendedName>
        <fullName evidence="6">UDP-glycosyltransferases domain-containing protein</fullName>
    </recommendedName>
</protein>
<sequence>MFYQVSIIIGIFIISTSDVARSITAGANILAFFPLPIYSHFSGFNPLFLELANRGHRVTVVSPFYPKGDVPNTYQHVPIPNIKIQRNTKQNLVDIRHTYRVSNMMNVQRSMMKTVKRTLMLNETRTFLNNTRNSFDVVLVECWYSDIYLALGHRYSAPTVCLSPMTPPVTLSQSLGIPDHPAYVPSFWLRYSDFMSFSERLYNTAIAVAELIVSKVVFHYENQKMLVDLYTYPGHQNCPPLDELRRTVQLTLVNGHYSVSYPRPYPPNVVQVAGMHMRSKTSTFVDKKFKALLDGAVHGVIYFSFGSNLKMSDLAERDVQVFVESFRKLKQIVLWKWENGTIANLPDNVYIDKWFPQQYILNKPDRFYDELLSLFIFLNSTNFHKLLQNGQHRYKCTKRGCTANLKVLENHDIVWTSCNLEHNHDADEENKIERQIISNNLKRKATENMENNTNAITTKDVTYIKHNIFQARASLRPNLPRSSQEVHDILKDMNVKTYEESIYVDFEIAIHNAINDVWPLTKVRGCRFHLGQSWYRAIQKFGLSSEYVQNTEIGQYLTYIFGLPFLDPQSVGDCFSDELAEILPMNEKLTKFNDYLVENYIANDSTFPPEIWAEKSNSIHRTTNSCESFHSKFNSQFYSPHPNIFNFLNILFSIQSDTRIIIRSSNTTKPHRKEIRDKIKFLENEISHKNCKLFITHGGYHSLVEALHIGLPLIGFPFYTDQYYNMRFVIENGFGIEISLDHLNLKVFDDALGNILNNISYKNNAQRASNIFLDLPVSAMDAAVYSVEYLIRNGVNHTSPVSTSLSWYQYFVIDIMKTRLQIKDNISSYIDYPIHIIIFVLTIKKNTQE</sequence>
<keyword evidence="3" id="KW-0808">Transferase</keyword>
<accession>A0A6G0U7R3</accession>
<dbReference type="PANTHER" id="PTHR48043">
    <property type="entry name" value="EG:EG0003.4 PROTEIN-RELATED"/>
    <property type="match status" value="1"/>
</dbReference>
<dbReference type="PANTHER" id="PTHR48043:SF159">
    <property type="entry name" value="EG:EG0003.4 PROTEIN-RELATED"/>
    <property type="match status" value="1"/>
</dbReference>
<evidence type="ECO:0000256" key="3">
    <source>
        <dbReference type="ARBA" id="ARBA00022679"/>
    </source>
</evidence>
<reference evidence="4 5" key="1">
    <citation type="submission" date="2019-08" db="EMBL/GenBank/DDBJ databases">
        <title>The genome of the soybean aphid Biotype 1, its phylome, world population structure and adaptation to the North American continent.</title>
        <authorList>
            <person name="Giordano R."/>
            <person name="Donthu R.K."/>
            <person name="Hernandez A.G."/>
            <person name="Wright C.L."/>
            <person name="Zimin A.V."/>
        </authorList>
    </citation>
    <scope>NUCLEOTIDE SEQUENCE [LARGE SCALE GENOMIC DNA]</scope>
    <source>
        <tissue evidence="4">Whole aphids</tissue>
    </source>
</reference>
<dbReference type="SUPFAM" id="SSF53756">
    <property type="entry name" value="UDP-Glycosyltransferase/glycogen phosphorylase"/>
    <property type="match status" value="2"/>
</dbReference>
<evidence type="ECO:0000313" key="5">
    <source>
        <dbReference type="Proteomes" id="UP000475862"/>
    </source>
</evidence>
<dbReference type="InterPro" id="IPR050271">
    <property type="entry name" value="UDP-glycosyltransferase"/>
</dbReference>
<evidence type="ECO:0000256" key="1">
    <source>
        <dbReference type="ARBA" id="ARBA00009995"/>
    </source>
</evidence>
<dbReference type="OrthoDB" id="5835829at2759"/>
<dbReference type="InterPro" id="IPR002213">
    <property type="entry name" value="UDP_glucos_trans"/>
</dbReference>
<dbReference type="AlphaFoldDB" id="A0A6G0U7R3"/>
<proteinExistence type="inferred from homology"/>
<gene>
    <name evidence="4" type="ORF">AGLY_000191</name>
</gene>
<keyword evidence="5" id="KW-1185">Reference proteome</keyword>
<dbReference type="EMBL" id="VYZN01000001">
    <property type="protein sequence ID" value="KAE9544649.1"/>
    <property type="molecule type" value="Genomic_DNA"/>
</dbReference>
<evidence type="ECO:0000256" key="2">
    <source>
        <dbReference type="ARBA" id="ARBA00022676"/>
    </source>
</evidence>
<dbReference type="Gene3D" id="3.40.50.2000">
    <property type="entry name" value="Glycogen Phosphorylase B"/>
    <property type="match status" value="3"/>
</dbReference>
<comment type="similarity">
    <text evidence="1">Belongs to the UDP-glycosyltransferase family.</text>
</comment>